<reference evidence="3 4" key="1">
    <citation type="journal article" date="2008" name="BMC Genomics">
        <title>Complete genome of Phenylobacterium zucineum - a novel facultative intracellular bacterium isolated from human erythroleukemia cell line K562.</title>
        <authorList>
            <person name="Luo Y."/>
            <person name="Xu X."/>
            <person name="Ding Z."/>
            <person name="Liu Z."/>
            <person name="Zhang B."/>
            <person name="Yan Z."/>
            <person name="Sun J."/>
            <person name="Hu S."/>
            <person name="Hu X."/>
        </authorList>
    </citation>
    <scope>NUCLEOTIDE SEQUENCE [LARGE SCALE GENOMIC DNA]</scope>
    <source>
        <strain evidence="3 4">HLK1</strain>
    </source>
</reference>
<dbReference type="PROSITE" id="PS51257">
    <property type="entry name" value="PROKAR_LIPOPROTEIN"/>
    <property type="match status" value="1"/>
</dbReference>
<dbReference type="STRING" id="450851.PHZ_c0651"/>
<keyword evidence="4" id="KW-1185">Reference proteome</keyword>
<dbReference type="eggNOG" id="COG2182">
    <property type="taxonomic scope" value="Bacteria"/>
</dbReference>
<dbReference type="PANTHER" id="PTHR41339:SF1">
    <property type="entry name" value="SECRETED PROTEIN"/>
    <property type="match status" value="1"/>
</dbReference>
<dbReference type="EMBL" id="CP000747">
    <property type="protein sequence ID" value="ACG77065.1"/>
    <property type="molecule type" value="Genomic_DNA"/>
</dbReference>
<dbReference type="KEGG" id="pzu:PHZ_c0651"/>
<dbReference type="OrthoDB" id="237393at2"/>
<name>B4RFI4_PHEZH</name>
<dbReference type="AlphaFoldDB" id="B4RFI4"/>
<organism evidence="3 4">
    <name type="scientific">Phenylobacterium zucineum (strain HLK1)</name>
    <dbReference type="NCBI Taxonomy" id="450851"/>
    <lineage>
        <taxon>Bacteria</taxon>
        <taxon>Pseudomonadati</taxon>
        <taxon>Pseudomonadota</taxon>
        <taxon>Alphaproteobacteria</taxon>
        <taxon>Caulobacterales</taxon>
        <taxon>Caulobacteraceae</taxon>
        <taxon>Phenylobacterium</taxon>
    </lineage>
</organism>
<gene>
    <name evidence="3" type="ordered locus">PHZ_c0651</name>
</gene>
<proteinExistence type="predicted"/>
<evidence type="ECO:0000256" key="1">
    <source>
        <dbReference type="SAM" id="MobiDB-lite"/>
    </source>
</evidence>
<dbReference type="Proteomes" id="UP000001868">
    <property type="component" value="Chromosome"/>
</dbReference>
<keyword evidence="2" id="KW-0732">Signal</keyword>
<evidence type="ECO:0000313" key="3">
    <source>
        <dbReference type="EMBL" id="ACG77065.1"/>
    </source>
</evidence>
<dbReference type="PANTHER" id="PTHR41339">
    <property type="entry name" value="LIPL48"/>
    <property type="match status" value="1"/>
</dbReference>
<sequence length="492" mass="49607">MTGVTKLKTLLVMSLSALALGACGGGGADNVASPGEGAFPPGSGGGTGGGTTNPPPGQAAADCPTGFANVGTVANGTLRACQLPSKIVGNLVVPARAGTVYAISGRVDVGDDRGADPNNPVAGAQQGILTIEPGVTLFGSGGLDYINVQRGNQIFAEGTASNPIIFTSRSNIDGNSGADLIGQWGGIVIAGRAPIASCPAGTTPPNINCVATFEGGVSLYGGASPTDNSGRLRYVQVRYPGFEIQPNRELNGITLLGVGSGTTIDHVQVHNSSDDGIEFFGGTVNLKHVVITGADDDSLDTDEGWRGGVQYLIVRQRANGGDRGFEQSSAGVQASLNSQPKFANYTVIGSGRTGAGDLQVLNTGTGGRFINGVHASANSAVACVDVDDTSTQAAAPRWDSVVLACATAFRNDSGVDGAAAAALFDAGANNSSTHVSTLNGFVNGANEAARTATDPKAIYAFFDTTNYIGAVRDANDTWWQGWTCGLAAGSSC</sequence>
<dbReference type="RefSeq" id="WP_012521213.1">
    <property type="nucleotide sequence ID" value="NC_011144.1"/>
</dbReference>
<feature type="region of interest" description="Disordered" evidence="1">
    <location>
        <begin position="33"/>
        <end position="60"/>
    </location>
</feature>
<evidence type="ECO:0000256" key="2">
    <source>
        <dbReference type="SAM" id="SignalP"/>
    </source>
</evidence>
<protein>
    <submittedName>
        <fullName evidence="3">Putative secreted protein</fullName>
    </submittedName>
</protein>
<dbReference type="HOGENOM" id="CLU_034925_1_0_5"/>
<feature type="chain" id="PRO_5002825345" evidence="2">
    <location>
        <begin position="20"/>
        <end position="492"/>
    </location>
</feature>
<feature type="compositionally biased region" description="Gly residues" evidence="1">
    <location>
        <begin position="42"/>
        <end position="51"/>
    </location>
</feature>
<evidence type="ECO:0000313" key="4">
    <source>
        <dbReference type="Proteomes" id="UP000001868"/>
    </source>
</evidence>
<feature type="signal peptide" evidence="2">
    <location>
        <begin position="1"/>
        <end position="19"/>
    </location>
</feature>
<accession>B4RFI4</accession>